<protein>
    <recommendedName>
        <fullName evidence="6">Metallo-beta-lactamase domain-containing protein</fullName>
    </recommendedName>
</protein>
<dbReference type="SUPFAM" id="SSF56281">
    <property type="entry name" value="Metallo-hydrolase/oxidoreductase"/>
    <property type="match status" value="1"/>
</dbReference>
<dbReference type="EMBL" id="FMJD01000005">
    <property type="protein sequence ID" value="SCM75104.1"/>
    <property type="molecule type" value="Genomic_DNA"/>
</dbReference>
<accession>A0A212LC06</accession>
<dbReference type="Pfam" id="PF00753">
    <property type="entry name" value="Lactamase_B"/>
    <property type="match status" value="1"/>
</dbReference>
<dbReference type="Gene3D" id="3.60.15.10">
    <property type="entry name" value="Ribonuclease Z/Hydroxyacylglutathione hydrolase-like"/>
    <property type="match status" value="1"/>
</dbReference>
<evidence type="ECO:0000256" key="2">
    <source>
        <dbReference type="ARBA" id="ARBA00007749"/>
    </source>
</evidence>
<evidence type="ECO:0000259" key="6">
    <source>
        <dbReference type="SMART" id="SM00849"/>
    </source>
</evidence>
<evidence type="ECO:0000256" key="4">
    <source>
        <dbReference type="ARBA" id="ARBA00022801"/>
    </source>
</evidence>
<evidence type="ECO:0000256" key="5">
    <source>
        <dbReference type="ARBA" id="ARBA00022833"/>
    </source>
</evidence>
<dbReference type="SMART" id="SM00849">
    <property type="entry name" value="Lactamase_B"/>
    <property type="match status" value="1"/>
</dbReference>
<keyword evidence="4" id="KW-0378">Hydrolase</keyword>
<dbReference type="CDD" id="cd07729">
    <property type="entry name" value="AHL_lactonase_MBL-fold"/>
    <property type="match status" value="1"/>
</dbReference>
<dbReference type="PANTHER" id="PTHR42978:SF7">
    <property type="entry name" value="METALLO-HYDROLASE RV2300C-RELATED"/>
    <property type="match status" value="1"/>
</dbReference>
<keyword evidence="3" id="KW-0479">Metal-binding</keyword>
<dbReference type="RefSeq" id="WP_288199933.1">
    <property type="nucleotide sequence ID" value="NZ_LT608334.1"/>
</dbReference>
<dbReference type="InterPro" id="IPR036866">
    <property type="entry name" value="RibonucZ/Hydroxyglut_hydro"/>
</dbReference>
<dbReference type="GO" id="GO:0046872">
    <property type="term" value="F:metal ion binding"/>
    <property type="evidence" value="ECO:0007669"/>
    <property type="project" value="UniProtKB-KW"/>
</dbReference>
<dbReference type="AlphaFoldDB" id="A0A212LC06"/>
<dbReference type="InterPro" id="IPR001279">
    <property type="entry name" value="Metallo-B-lactamas"/>
</dbReference>
<dbReference type="InterPro" id="IPR051013">
    <property type="entry name" value="MBL_superfamily_lactonases"/>
</dbReference>
<evidence type="ECO:0000313" key="7">
    <source>
        <dbReference type="EMBL" id="SCM75104.1"/>
    </source>
</evidence>
<sequence>MSQQSASHWEVFVLEYARAKDQPIASLINGTHDQGVMDTPFSFVFARSGDRNVLVDTGFMREGLGEEMSVRFGVPDWISPLRLLEELGVKPEDITDIFLSHAHFDHMGSVHKFPSARLYIQKRELLSWHEMLTLPKQFDYLTAIINPDDMRAMFTASIDHRVTLLDGDRENALPGLHARLGPGHTMGQQFIVLETARGPMVVAGDCIYSRVNLTGHNHDGCYVPLNNTVGSVYDQLMTMDRIKTAVDGDLDRVIILHDIDRWNNFELVKEIDGFKIVRAA</sequence>
<proteinExistence type="inferred from homology"/>
<reference evidence="7" key="1">
    <citation type="submission" date="2016-08" db="EMBL/GenBank/DDBJ databases">
        <authorList>
            <person name="Seilhamer J.J."/>
        </authorList>
    </citation>
    <scope>NUCLEOTIDE SEQUENCE</scope>
    <source>
        <strain evidence="7">86</strain>
    </source>
</reference>
<gene>
    <name evidence="7" type="ORF">KL86PLE_130504</name>
</gene>
<name>A0A212LC06_9HYPH</name>
<evidence type="ECO:0000256" key="1">
    <source>
        <dbReference type="ARBA" id="ARBA00001947"/>
    </source>
</evidence>
<comment type="similarity">
    <text evidence="2">Belongs to the metallo-beta-lactamase superfamily.</text>
</comment>
<dbReference type="GO" id="GO:0016787">
    <property type="term" value="F:hydrolase activity"/>
    <property type="evidence" value="ECO:0007669"/>
    <property type="project" value="UniProtKB-KW"/>
</dbReference>
<organism evidence="7">
    <name type="scientific">uncultured Pleomorphomonas sp</name>
    <dbReference type="NCBI Taxonomy" id="442121"/>
    <lineage>
        <taxon>Bacteria</taxon>
        <taxon>Pseudomonadati</taxon>
        <taxon>Pseudomonadota</taxon>
        <taxon>Alphaproteobacteria</taxon>
        <taxon>Hyphomicrobiales</taxon>
        <taxon>Pleomorphomonadaceae</taxon>
        <taxon>Pleomorphomonas</taxon>
        <taxon>environmental samples</taxon>
    </lineage>
</organism>
<comment type="cofactor">
    <cofactor evidence="1">
        <name>Zn(2+)</name>
        <dbReference type="ChEBI" id="CHEBI:29105"/>
    </cofactor>
</comment>
<dbReference type="PANTHER" id="PTHR42978">
    <property type="entry name" value="QUORUM-QUENCHING LACTONASE YTNP-RELATED-RELATED"/>
    <property type="match status" value="1"/>
</dbReference>
<keyword evidence="5" id="KW-0862">Zinc</keyword>
<feature type="domain" description="Metallo-beta-lactamase" evidence="6">
    <location>
        <begin position="39"/>
        <end position="249"/>
    </location>
</feature>
<evidence type="ECO:0000256" key="3">
    <source>
        <dbReference type="ARBA" id="ARBA00022723"/>
    </source>
</evidence>